<evidence type="ECO:0000313" key="3">
    <source>
        <dbReference type="Proteomes" id="UP000483035"/>
    </source>
</evidence>
<dbReference type="PANTHER" id="PTHR44757">
    <property type="entry name" value="DIGUANYLATE CYCLASE DGCP"/>
    <property type="match status" value="1"/>
</dbReference>
<evidence type="ECO:0000259" key="1">
    <source>
        <dbReference type="PROSITE" id="PS50883"/>
    </source>
</evidence>
<sequence>MFEHDELTHDQIRSKLEAAVTSGANWPAFQPIVDIRSGALAGFEVLACWTDPVHGEIGPSDFVPPIEAHGLTRILSRSLMQRACETAVSWPGAFFLAFNITPDELVDTGLTTCIATIASNTGFPVERMEIEVTEGSIISEEAATHETLRTLNAMGIHVALDDYGTGYSRLARLEAFPF</sequence>
<dbReference type="SUPFAM" id="SSF141868">
    <property type="entry name" value="EAL domain-like"/>
    <property type="match status" value="1"/>
</dbReference>
<dbReference type="RefSeq" id="WP_163994613.1">
    <property type="nucleotide sequence ID" value="NZ_WUEY01000042.1"/>
</dbReference>
<name>A0A6L9UL73_9HYPH</name>
<dbReference type="EMBL" id="WUEY01000042">
    <property type="protein sequence ID" value="NEI74857.1"/>
    <property type="molecule type" value="Genomic_DNA"/>
</dbReference>
<dbReference type="AlphaFoldDB" id="A0A6L9UL73"/>
<dbReference type="PANTHER" id="PTHR44757:SF2">
    <property type="entry name" value="BIOFILM ARCHITECTURE MAINTENANCE PROTEIN MBAA"/>
    <property type="match status" value="1"/>
</dbReference>
<reference evidence="2 3" key="1">
    <citation type="submission" date="2019-12" db="EMBL/GenBank/DDBJ databases">
        <title>Rhizobium genotypes associated with high levels of biological nitrogen fixation by grain legumes in a temperate-maritime cropping system.</title>
        <authorList>
            <person name="Maluk M."/>
            <person name="Francesc Ferrando Molina F."/>
            <person name="Lopez Del Egido L."/>
            <person name="Lafos M."/>
            <person name="Langarica-Fuentes A."/>
            <person name="Gebre Yohannes G."/>
            <person name="Young M.W."/>
            <person name="Martin P."/>
            <person name="Gantlett R."/>
            <person name="Kenicer G."/>
            <person name="Hawes C."/>
            <person name="Begg G.S."/>
            <person name="Quilliam R.S."/>
            <person name="Squire G.R."/>
            <person name="Poole P.S."/>
            <person name="Young P.W."/>
            <person name="Iannetta P.M."/>
            <person name="James E.K."/>
        </authorList>
    </citation>
    <scope>NUCLEOTIDE SEQUENCE [LARGE SCALE GENOMIC DNA]</scope>
    <source>
        <strain evidence="2 3">JHI1118</strain>
    </source>
</reference>
<dbReference type="CDD" id="cd01948">
    <property type="entry name" value="EAL"/>
    <property type="match status" value="1"/>
</dbReference>
<dbReference type="InterPro" id="IPR052155">
    <property type="entry name" value="Biofilm_reg_signaling"/>
</dbReference>
<proteinExistence type="predicted"/>
<protein>
    <submittedName>
        <fullName evidence="2">EAL domain-containing protein</fullName>
    </submittedName>
</protein>
<organism evidence="2 3">
    <name type="scientific">Rhizobium lusitanum</name>
    <dbReference type="NCBI Taxonomy" id="293958"/>
    <lineage>
        <taxon>Bacteria</taxon>
        <taxon>Pseudomonadati</taxon>
        <taxon>Pseudomonadota</taxon>
        <taxon>Alphaproteobacteria</taxon>
        <taxon>Hyphomicrobiales</taxon>
        <taxon>Rhizobiaceae</taxon>
        <taxon>Rhizobium/Agrobacterium group</taxon>
        <taxon>Rhizobium</taxon>
    </lineage>
</organism>
<evidence type="ECO:0000313" key="2">
    <source>
        <dbReference type="EMBL" id="NEI74857.1"/>
    </source>
</evidence>
<accession>A0A6L9UL73</accession>
<feature type="domain" description="EAL" evidence="1">
    <location>
        <begin position="9"/>
        <end position="178"/>
    </location>
</feature>
<dbReference type="InterPro" id="IPR035919">
    <property type="entry name" value="EAL_sf"/>
</dbReference>
<dbReference type="Proteomes" id="UP000483035">
    <property type="component" value="Unassembled WGS sequence"/>
</dbReference>
<dbReference type="Gene3D" id="3.20.20.450">
    <property type="entry name" value="EAL domain"/>
    <property type="match status" value="1"/>
</dbReference>
<comment type="caution">
    <text evidence="2">The sequence shown here is derived from an EMBL/GenBank/DDBJ whole genome shotgun (WGS) entry which is preliminary data.</text>
</comment>
<dbReference type="Pfam" id="PF00563">
    <property type="entry name" value="EAL"/>
    <property type="match status" value="1"/>
</dbReference>
<dbReference type="InterPro" id="IPR001633">
    <property type="entry name" value="EAL_dom"/>
</dbReference>
<dbReference type="SMART" id="SM00052">
    <property type="entry name" value="EAL"/>
    <property type="match status" value="1"/>
</dbReference>
<gene>
    <name evidence="2" type="ORF">GR212_35555</name>
</gene>
<dbReference type="PROSITE" id="PS50883">
    <property type="entry name" value="EAL"/>
    <property type="match status" value="1"/>
</dbReference>